<dbReference type="AlphaFoldDB" id="A0A1M6HDA2"/>
<organism evidence="7 8">
    <name type="scientific">Shimia gijangensis</name>
    <dbReference type="NCBI Taxonomy" id="1470563"/>
    <lineage>
        <taxon>Bacteria</taxon>
        <taxon>Pseudomonadati</taxon>
        <taxon>Pseudomonadota</taxon>
        <taxon>Alphaproteobacteria</taxon>
        <taxon>Rhodobacterales</taxon>
        <taxon>Roseobacteraceae</taxon>
    </lineage>
</organism>
<dbReference type="RefSeq" id="WP_073250960.1">
    <property type="nucleotide sequence ID" value="NZ_FQZQ01000006.1"/>
</dbReference>
<dbReference type="PANTHER" id="PTHR33529">
    <property type="entry name" value="SLR0882 PROTEIN-RELATED"/>
    <property type="match status" value="1"/>
</dbReference>
<feature type="transmembrane region" description="Helical" evidence="6">
    <location>
        <begin position="276"/>
        <end position="298"/>
    </location>
</feature>
<dbReference type="InterPro" id="IPR030923">
    <property type="entry name" value="LptG"/>
</dbReference>
<dbReference type="GO" id="GO:0043190">
    <property type="term" value="C:ATP-binding cassette (ABC) transporter complex"/>
    <property type="evidence" value="ECO:0007669"/>
    <property type="project" value="InterPro"/>
</dbReference>
<accession>A0A1M6HDA2</accession>
<evidence type="ECO:0000313" key="7">
    <source>
        <dbReference type="EMBL" id="SHJ20185.1"/>
    </source>
</evidence>
<feature type="transmembrane region" description="Helical" evidence="6">
    <location>
        <begin position="305"/>
        <end position="326"/>
    </location>
</feature>
<keyword evidence="5 6" id="KW-0472">Membrane</keyword>
<evidence type="ECO:0000313" key="8">
    <source>
        <dbReference type="Proteomes" id="UP000183982"/>
    </source>
</evidence>
<evidence type="ECO:0000256" key="3">
    <source>
        <dbReference type="ARBA" id="ARBA00022692"/>
    </source>
</evidence>
<feature type="transmembrane region" description="Helical" evidence="6">
    <location>
        <begin position="99"/>
        <end position="117"/>
    </location>
</feature>
<evidence type="ECO:0000256" key="2">
    <source>
        <dbReference type="ARBA" id="ARBA00022475"/>
    </source>
</evidence>
<feature type="transmembrane region" description="Helical" evidence="6">
    <location>
        <begin position="59"/>
        <end position="79"/>
    </location>
</feature>
<reference evidence="8" key="1">
    <citation type="submission" date="2016-11" db="EMBL/GenBank/DDBJ databases">
        <authorList>
            <person name="Varghese N."/>
            <person name="Submissions S."/>
        </authorList>
    </citation>
    <scope>NUCLEOTIDE SEQUENCE [LARGE SCALE GENOMIC DNA]</scope>
    <source>
        <strain evidence="8">DSM 100564</strain>
    </source>
</reference>
<proteinExistence type="predicted"/>
<sequence length="365" mass="39958">MIIHLYFARKFLFIFMGLQAVFLALLALVDMMEQFRRFNVDEIGFSNILQLTLLKAPEGLYQILPLVVILSTITLFLGLARSSELVVVRGSGRSALMSLVSPVCVALVIGLLAVSTFNPIVAATTERYHALTEKFRSGGKSALSLSAEGLWLRQGGATGQAVIHAVSANPDATVFFDVSITTYERGGGPVRRVEAQSAKLLDGAWELREATEWSLIAGTNPEETAQHHDVLKLDSTLTHDRIRDSFGKPSVVSVWDLPQFIRELEEAGFSARRHKVWLMMELAQPLFLCAMVLIASAFTMRHTRFGRTGIAVLGAVLMGFALYYVRNFAQILGENGEIPAALAAWAPPIASVMLALGLLLHMEDG</sequence>
<keyword evidence="3 6" id="KW-0812">Transmembrane</keyword>
<dbReference type="PANTHER" id="PTHR33529:SF2">
    <property type="entry name" value="LIPOPOLYSACCHARIDE EXPORT SYSTEM PERMEASE PROTEIN LPTG"/>
    <property type="match status" value="1"/>
</dbReference>
<name>A0A1M6HDA2_9RHOB</name>
<dbReference type="EMBL" id="FQZQ01000006">
    <property type="protein sequence ID" value="SHJ20185.1"/>
    <property type="molecule type" value="Genomic_DNA"/>
</dbReference>
<dbReference type="NCBIfam" id="TIGR04408">
    <property type="entry name" value="LptG_lptG"/>
    <property type="match status" value="1"/>
</dbReference>
<evidence type="ECO:0000256" key="4">
    <source>
        <dbReference type="ARBA" id="ARBA00022989"/>
    </source>
</evidence>
<comment type="subcellular location">
    <subcellularLocation>
        <location evidence="1">Cell membrane</location>
        <topology evidence="1">Multi-pass membrane protein</topology>
    </subcellularLocation>
</comment>
<evidence type="ECO:0000256" key="5">
    <source>
        <dbReference type="ARBA" id="ARBA00023136"/>
    </source>
</evidence>
<dbReference type="STRING" id="1470563.SAMN05444000_10621"/>
<evidence type="ECO:0000256" key="6">
    <source>
        <dbReference type="SAM" id="Phobius"/>
    </source>
</evidence>
<gene>
    <name evidence="7" type="ORF">SAMN05444000_10621</name>
</gene>
<protein>
    <submittedName>
        <fullName evidence="7">Lipopolysaccharide export system permease protein</fullName>
    </submittedName>
</protein>
<keyword evidence="4 6" id="KW-1133">Transmembrane helix</keyword>
<feature type="transmembrane region" description="Helical" evidence="6">
    <location>
        <begin position="12"/>
        <end position="29"/>
    </location>
</feature>
<dbReference type="InterPro" id="IPR005495">
    <property type="entry name" value="LptG/LptF_permease"/>
</dbReference>
<dbReference type="OrthoDB" id="9798468at2"/>
<keyword evidence="8" id="KW-1185">Reference proteome</keyword>
<dbReference type="Proteomes" id="UP000183982">
    <property type="component" value="Unassembled WGS sequence"/>
</dbReference>
<keyword evidence="2" id="KW-1003">Cell membrane</keyword>
<dbReference type="GO" id="GO:0055085">
    <property type="term" value="P:transmembrane transport"/>
    <property type="evidence" value="ECO:0007669"/>
    <property type="project" value="InterPro"/>
</dbReference>
<dbReference type="GO" id="GO:0015920">
    <property type="term" value="P:lipopolysaccharide transport"/>
    <property type="evidence" value="ECO:0007669"/>
    <property type="project" value="TreeGrafter"/>
</dbReference>
<feature type="transmembrane region" description="Helical" evidence="6">
    <location>
        <begin position="338"/>
        <end position="360"/>
    </location>
</feature>
<dbReference type="Pfam" id="PF03739">
    <property type="entry name" value="LptF_LptG"/>
    <property type="match status" value="1"/>
</dbReference>
<evidence type="ECO:0000256" key="1">
    <source>
        <dbReference type="ARBA" id="ARBA00004651"/>
    </source>
</evidence>